<feature type="region of interest" description="Disordered" evidence="18">
    <location>
        <begin position="1"/>
        <end position="21"/>
    </location>
</feature>
<keyword evidence="12" id="KW-0539">Nucleus</keyword>
<evidence type="ECO:0000256" key="11">
    <source>
        <dbReference type="ARBA" id="ARBA00023054"/>
    </source>
</evidence>
<feature type="compositionally biased region" description="Acidic residues" evidence="18">
    <location>
        <begin position="67"/>
        <end position="80"/>
    </location>
</feature>
<dbReference type="GO" id="GO:0005694">
    <property type="term" value="C:chromosome"/>
    <property type="evidence" value="ECO:0007669"/>
    <property type="project" value="UniProtKB-SubCell"/>
</dbReference>
<dbReference type="InterPro" id="IPR011989">
    <property type="entry name" value="ARM-like"/>
</dbReference>
<feature type="compositionally biased region" description="Basic and acidic residues" evidence="18">
    <location>
        <begin position="12"/>
        <end position="21"/>
    </location>
</feature>
<evidence type="ECO:0000256" key="4">
    <source>
        <dbReference type="ARBA" id="ARBA00006854"/>
    </source>
</evidence>
<dbReference type="PROSITE" id="PS51271">
    <property type="entry name" value="WAPL"/>
    <property type="match status" value="1"/>
</dbReference>
<keyword evidence="11" id="KW-0175">Coiled coil</keyword>
<dbReference type="AlphaFoldDB" id="A0A671YXU5"/>
<evidence type="ECO:0000256" key="16">
    <source>
        <dbReference type="ARBA" id="ARBA00069316"/>
    </source>
</evidence>
<feature type="compositionally biased region" description="Low complexity" evidence="18">
    <location>
        <begin position="120"/>
        <end position="130"/>
    </location>
</feature>
<evidence type="ECO:0000256" key="14">
    <source>
        <dbReference type="ARBA" id="ARBA00054706"/>
    </source>
</evidence>
<dbReference type="GO" id="GO:0051301">
    <property type="term" value="P:cell division"/>
    <property type="evidence" value="ECO:0007669"/>
    <property type="project" value="UniProtKB-KW"/>
</dbReference>
<evidence type="ECO:0000256" key="18">
    <source>
        <dbReference type="SAM" id="MobiDB-lite"/>
    </source>
</evidence>
<keyword evidence="10" id="KW-0007">Acetylation</keyword>
<dbReference type="Gene3D" id="1.25.10.10">
    <property type="entry name" value="Leucine-rich Repeat Variant"/>
    <property type="match status" value="1"/>
</dbReference>
<dbReference type="FunFam" id="1.25.10.10:FF:000085">
    <property type="entry name" value="Wings apart-like protein homolog"/>
    <property type="match status" value="1"/>
</dbReference>
<feature type="region of interest" description="Disordered" evidence="18">
    <location>
        <begin position="939"/>
        <end position="959"/>
    </location>
</feature>
<keyword evidence="9" id="KW-0498">Mitosis</keyword>
<accession>A0A671YXU5</accession>
<feature type="compositionally biased region" description="Polar residues" evidence="18">
    <location>
        <begin position="84"/>
        <end position="114"/>
    </location>
</feature>
<evidence type="ECO:0000256" key="7">
    <source>
        <dbReference type="ARBA" id="ARBA00022553"/>
    </source>
</evidence>
<evidence type="ECO:0000256" key="17">
    <source>
        <dbReference type="ARBA" id="ARBA00080613"/>
    </source>
</evidence>
<evidence type="ECO:0000256" key="8">
    <source>
        <dbReference type="ARBA" id="ARBA00022618"/>
    </source>
</evidence>
<reference evidence="20" key="1">
    <citation type="submission" date="2021-04" db="EMBL/GenBank/DDBJ databases">
        <authorList>
            <consortium name="Wellcome Sanger Institute Data Sharing"/>
        </authorList>
    </citation>
    <scope>NUCLEOTIDE SEQUENCE [LARGE SCALE GENOMIC DNA]</scope>
</reference>
<keyword evidence="6" id="KW-0963">Cytoplasm</keyword>
<keyword evidence="5" id="KW-0158">Chromosome</keyword>
<dbReference type="GO" id="GO:0005737">
    <property type="term" value="C:cytoplasm"/>
    <property type="evidence" value="ECO:0007669"/>
    <property type="project" value="UniProtKB-SubCell"/>
</dbReference>
<dbReference type="PANTHER" id="PTHR22100:SF13">
    <property type="entry name" value="WINGS APART-LIKE PROTEIN HOMOLOG"/>
    <property type="match status" value="1"/>
</dbReference>
<organism evidence="20 21">
    <name type="scientific">Sparus aurata</name>
    <name type="common">Gilthead sea bream</name>
    <dbReference type="NCBI Taxonomy" id="8175"/>
    <lineage>
        <taxon>Eukaryota</taxon>
        <taxon>Metazoa</taxon>
        <taxon>Chordata</taxon>
        <taxon>Craniata</taxon>
        <taxon>Vertebrata</taxon>
        <taxon>Euteleostomi</taxon>
        <taxon>Actinopterygii</taxon>
        <taxon>Neopterygii</taxon>
        <taxon>Teleostei</taxon>
        <taxon>Neoteleostei</taxon>
        <taxon>Acanthomorphata</taxon>
        <taxon>Eupercaria</taxon>
        <taxon>Spariformes</taxon>
        <taxon>Sparidae</taxon>
        <taxon>Sparus</taxon>
    </lineage>
</organism>
<keyword evidence="21" id="KW-1185">Reference proteome</keyword>
<dbReference type="InterPro" id="IPR022771">
    <property type="entry name" value="WAPL_C"/>
</dbReference>
<comment type="similarity">
    <text evidence="4">Belongs to the WAPL family.</text>
</comment>
<evidence type="ECO:0000256" key="12">
    <source>
        <dbReference type="ARBA" id="ARBA00023242"/>
    </source>
</evidence>
<feature type="compositionally biased region" description="Pro residues" evidence="18">
    <location>
        <begin position="170"/>
        <end position="183"/>
    </location>
</feature>
<evidence type="ECO:0000256" key="3">
    <source>
        <dbReference type="ARBA" id="ARBA00004496"/>
    </source>
</evidence>
<evidence type="ECO:0000256" key="13">
    <source>
        <dbReference type="ARBA" id="ARBA00023306"/>
    </source>
</evidence>
<feature type="compositionally biased region" description="Polar residues" evidence="18">
    <location>
        <begin position="201"/>
        <end position="216"/>
    </location>
</feature>
<gene>
    <name evidence="20" type="primary">WAPL</name>
    <name evidence="20" type="synonym">wapla</name>
</gene>
<keyword evidence="13" id="KW-0131">Cell cycle</keyword>
<dbReference type="InterPro" id="IPR016024">
    <property type="entry name" value="ARM-type_fold"/>
</dbReference>
<comment type="subunit">
    <text evidence="15">Interacts with the cohesin complex throughout the cell cycle; interacts with both chromatin-bound and soluble pools of the complex. Interacts with RAD21; the interaction is direct. Interacts with PDS5A; the interaction is direct, cohesin-dependent and competitive with CDCA5/SORORIN. Interacts (via FGF motifs) with PDS5B; the interaction is direct. Interacts with a SMC1 protein (SMC1A or SMC1B) and SMC3.</text>
</comment>
<feature type="domain" description="WAPL" evidence="19">
    <location>
        <begin position="484"/>
        <end position="1027"/>
    </location>
</feature>
<feature type="compositionally biased region" description="Basic and acidic residues" evidence="18">
    <location>
        <begin position="309"/>
        <end position="322"/>
    </location>
</feature>
<dbReference type="InterPro" id="IPR012502">
    <property type="entry name" value="WAPL_dom"/>
</dbReference>
<dbReference type="InterPro" id="IPR039874">
    <property type="entry name" value="WAPL"/>
</dbReference>
<evidence type="ECO:0000256" key="5">
    <source>
        <dbReference type="ARBA" id="ARBA00022454"/>
    </source>
</evidence>
<name>A0A671YXU5_SPAAU</name>
<feature type="compositionally biased region" description="Basic and acidic residues" evidence="18">
    <location>
        <begin position="359"/>
        <end position="369"/>
    </location>
</feature>
<evidence type="ECO:0000313" key="21">
    <source>
        <dbReference type="Proteomes" id="UP000472265"/>
    </source>
</evidence>
<evidence type="ECO:0000256" key="6">
    <source>
        <dbReference type="ARBA" id="ARBA00022490"/>
    </source>
</evidence>
<feature type="region of interest" description="Disordered" evidence="18">
    <location>
        <begin position="45"/>
        <end position="243"/>
    </location>
</feature>
<dbReference type="GO" id="GO:0005634">
    <property type="term" value="C:nucleus"/>
    <property type="evidence" value="ECO:0007669"/>
    <property type="project" value="UniProtKB-SubCell"/>
</dbReference>
<dbReference type="Ensembl" id="ENSSAUT00010069418.1">
    <property type="protein sequence ID" value="ENSSAUP00010066284.1"/>
    <property type="gene ID" value="ENSSAUG00010026445.1"/>
</dbReference>
<dbReference type="PANTHER" id="PTHR22100">
    <property type="entry name" value="WINGS APART-LIKE PROTEIN HOMOLOG"/>
    <property type="match status" value="1"/>
</dbReference>
<evidence type="ECO:0000256" key="9">
    <source>
        <dbReference type="ARBA" id="ARBA00022776"/>
    </source>
</evidence>
<keyword evidence="8" id="KW-0132">Cell division</keyword>
<evidence type="ECO:0000313" key="20">
    <source>
        <dbReference type="Ensembl" id="ENSSAUP00010066284.1"/>
    </source>
</evidence>
<comment type="function">
    <text evidence="14">Regulator of sister chromatid cohesion in mitosis which negatively regulates cohesin association with chromatin. Involved in both sister chromatid cohesion during interphase and sister-chromatid resolution during early stages of mitosis. Couples DNA replication to sister chromatid cohesion. Cohesion ensures that chromosome partitioning is accurate in both meiotic and mitotic cells and plays an important role in DNA repair.</text>
</comment>
<feature type="region of interest" description="Disordered" evidence="18">
    <location>
        <begin position="274"/>
        <end position="466"/>
    </location>
</feature>
<dbReference type="Proteomes" id="UP000472265">
    <property type="component" value="Chromosome 15"/>
</dbReference>
<proteinExistence type="inferred from homology"/>
<reference evidence="20" key="3">
    <citation type="submission" date="2025-09" db="UniProtKB">
        <authorList>
            <consortium name="Ensembl"/>
        </authorList>
    </citation>
    <scope>IDENTIFICATION</scope>
</reference>
<comment type="subcellular location">
    <subcellularLocation>
        <location evidence="2">Chromosome</location>
    </subcellularLocation>
    <subcellularLocation>
        <location evidence="3">Cytoplasm</location>
    </subcellularLocation>
    <subcellularLocation>
        <location evidence="1">Nucleus</location>
    </subcellularLocation>
</comment>
<protein>
    <recommendedName>
        <fullName evidence="16">Wings apart-like protein homolog</fullName>
    </recommendedName>
    <alternativeName>
        <fullName evidence="17">WAPL cohesin release factor</fullName>
    </alternativeName>
</protein>
<dbReference type="Pfam" id="PF07814">
    <property type="entry name" value="WAPL"/>
    <property type="match status" value="1"/>
</dbReference>
<reference evidence="20" key="2">
    <citation type="submission" date="2025-08" db="UniProtKB">
        <authorList>
            <consortium name="Ensembl"/>
        </authorList>
    </citation>
    <scope>IDENTIFICATION</scope>
</reference>
<evidence type="ECO:0000259" key="19">
    <source>
        <dbReference type="PROSITE" id="PS51271"/>
    </source>
</evidence>
<evidence type="ECO:0000256" key="2">
    <source>
        <dbReference type="ARBA" id="ARBA00004286"/>
    </source>
</evidence>
<evidence type="ECO:0000256" key="15">
    <source>
        <dbReference type="ARBA" id="ARBA00064348"/>
    </source>
</evidence>
<evidence type="ECO:0000256" key="1">
    <source>
        <dbReference type="ARBA" id="ARBA00004123"/>
    </source>
</evidence>
<keyword evidence="7" id="KW-0597">Phosphoprotein</keyword>
<dbReference type="GeneTree" id="ENSGT00390000015768"/>
<evidence type="ECO:0000256" key="10">
    <source>
        <dbReference type="ARBA" id="ARBA00022990"/>
    </source>
</evidence>
<feature type="compositionally biased region" description="Basic and acidic residues" evidence="18">
    <location>
        <begin position="54"/>
        <end position="66"/>
    </location>
</feature>
<dbReference type="SUPFAM" id="SSF48371">
    <property type="entry name" value="ARM repeat"/>
    <property type="match status" value="1"/>
</dbReference>
<sequence length="1048" mass="115814">MTSRFGKTYNRKGGEANSKFEEVFSNKKPTLTTKWGETTYKAQLGGKRPLLKPDVSELSKRPRLEDSDSEEDPFGFDSDDESKTVTSDSVSQPKVNDVSNQKPASLTTLSNTVPSGDLTFSASQSSSFSSPNVDTSLKLSTDAPGGSRDFQTASFHDGLPSEEMKNAEQEPPPEPVDNIPPSPFTLRPNKMSPEPAENDSTKPTETSAQDKPNSVFSASACSTAANAKTAAKPAGRGGGRVRDYTVLHPSCLSVCNVTIQDSIERSIDELVTPAAPADLGEAGQMKKKSDAPPPKPSRFRPTQTKTKKTKTETKLEFFGFDKEDQEGEEGPEGAMAGKSSYKIKYFGFDDLSESDSDEESPKAKEKKDSQASSNTGDPCGTEGQKGRSGKPSDKSKDVGSGFKKIFSGPKKSPAKAVYNARHWNQPEPEEIPVPPLPRSQTAPDSNSHKDDGLFKAPPPPPKVIKSETLPTRLNQDIVTALKCRKEHKELYTVVQHVKHFNDVVEFGENQEFTDDFEYLETGLKSSQPLNTRCLSIISLATRCAMPSFRMHLRARGKVAQVFKILSDSLLFHQNLALCTAALMYILSRDRLNMDLDRACLELMIKLLELDQDYSAHQDQLTAKEVEKVKEKIRKLCETVHNKHLDLENITTGHLAMETLLSLTSKRAGDWFKEELRLLGGLDHIVDKVKECVQNLSQEDDKENLVASLWGAERCLRVLESVTVQNPENQGYLIAYKDSQLIVSSARALRYCEDMIRRYSRALNNSSLSSSGAALPHCSFSNVGKAVEDCMRAVIGVLLNLTHDNEWGSTKTGEQEQLIGTALNCVLRVPRYIPQEQRFDVRVLGLGLLINLVEYSSRNRHCLVDMEYKVDDTCLEDSLMQPADPTQSDTAASSLFLEREAAAILAEAKTDDLISEAPKPALDQSGEWQETSGEIQWVAAENNDSQTENKESEKKEEEDEELDLNKALQHAGKHMEDSIVASYTALLLGCLCQGSQINVTTVREHLPKGDFSIMTEMLKKFLSFMNLTCAMGTTGQKSISRVIDYLEHC</sequence>
<feature type="compositionally biased region" description="Low complexity" evidence="18">
    <location>
        <begin position="217"/>
        <end position="234"/>
    </location>
</feature>